<keyword evidence="3" id="KW-1185">Reference proteome</keyword>
<protein>
    <submittedName>
        <fullName evidence="2">Uncharacterized protein</fullName>
    </submittedName>
</protein>
<name>Q0RT49_FRAAA</name>
<proteinExistence type="predicted"/>
<reference evidence="2 3" key="1">
    <citation type="journal article" date="2007" name="Genome Res.">
        <title>Genome characteristics of facultatively symbiotic Frankia sp. strains reflect host range and host plant biogeography.</title>
        <authorList>
            <person name="Normand P."/>
            <person name="Lapierre P."/>
            <person name="Tisa L.S."/>
            <person name="Gogarten J.P."/>
            <person name="Alloisio N."/>
            <person name="Bagnarol E."/>
            <person name="Bassi C.A."/>
            <person name="Berry A.M."/>
            <person name="Bickhart D.M."/>
            <person name="Choisne N."/>
            <person name="Couloux A."/>
            <person name="Cournoyer B."/>
            <person name="Cruveiller S."/>
            <person name="Daubin V."/>
            <person name="Demange N."/>
            <person name="Francino M.P."/>
            <person name="Goltsman E."/>
            <person name="Huang Y."/>
            <person name="Kopp O.R."/>
            <person name="Labarre L."/>
            <person name="Lapidus A."/>
            <person name="Lavire C."/>
            <person name="Marechal J."/>
            <person name="Martinez M."/>
            <person name="Mastronunzio J.E."/>
            <person name="Mullin B.C."/>
            <person name="Niemann J."/>
            <person name="Pujic P."/>
            <person name="Rawnsley T."/>
            <person name="Rouy Z."/>
            <person name="Schenowitz C."/>
            <person name="Sellstedt A."/>
            <person name="Tavares F."/>
            <person name="Tomkins J.P."/>
            <person name="Vallenet D."/>
            <person name="Valverde C."/>
            <person name="Wall L.G."/>
            <person name="Wang Y."/>
            <person name="Medigue C."/>
            <person name="Benson D.R."/>
        </authorList>
    </citation>
    <scope>NUCLEOTIDE SEQUENCE [LARGE SCALE GENOMIC DNA]</scope>
    <source>
        <strain evidence="3">DSM 45986 / CECT 9034 / ACN14a</strain>
    </source>
</reference>
<sequence length="104" mass="11764">MLSRDTGRRTAAQINRPADDWAPRNERVPRNHRTPWNNGAPRDHRTPRTTISRETARGRRGIARDRRGARMAGRSPVTRDGARGSHGILHARRRTDARQDCGPG</sequence>
<feature type="compositionally biased region" description="Basic and acidic residues" evidence="1">
    <location>
        <begin position="17"/>
        <end position="29"/>
    </location>
</feature>
<feature type="compositionally biased region" description="Basic and acidic residues" evidence="1">
    <location>
        <begin position="94"/>
        <end position="104"/>
    </location>
</feature>
<dbReference type="Proteomes" id="UP000000657">
    <property type="component" value="Chromosome"/>
</dbReference>
<dbReference type="EMBL" id="CT573213">
    <property type="protein sequence ID" value="CAJ59254.1"/>
    <property type="molecule type" value="Genomic_DNA"/>
</dbReference>
<evidence type="ECO:0000313" key="3">
    <source>
        <dbReference type="Proteomes" id="UP000000657"/>
    </source>
</evidence>
<evidence type="ECO:0000256" key="1">
    <source>
        <dbReference type="SAM" id="MobiDB-lite"/>
    </source>
</evidence>
<dbReference type="HOGENOM" id="CLU_2245989_0_0_11"/>
<accession>Q0RT49</accession>
<feature type="compositionally biased region" description="Basic and acidic residues" evidence="1">
    <location>
        <begin position="54"/>
        <end position="68"/>
    </location>
</feature>
<dbReference type="STRING" id="326424.FRAAL0580"/>
<evidence type="ECO:0000313" key="2">
    <source>
        <dbReference type="EMBL" id="CAJ59254.1"/>
    </source>
</evidence>
<feature type="region of interest" description="Disordered" evidence="1">
    <location>
        <begin position="1"/>
        <end position="104"/>
    </location>
</feature>
<dbReference type="AlphaFoldDB" id="Q0RT49"/>
<gene>
    <name evidence="2" type="ordered locus">FRAAL0580</name>
</gene>
<organism evidence="2 3">
    <name type="scientific">Frankia alni (strain DSM 45986 / CECT 9034 / ACN14a)</name>
    <dbReference type="NCBI Taxonomy" id="326424"/>
    <lineage>
        <taxon>Bacteria</taxon>
        <taxon>Bacillati</taxon>
        <taxon>Actinomycetota</taxon>
        <taxon>Actinomycetes</taxon>
        <taxon>Frankiales</taxon>
        <taxon>Frankiaceae</taxon>
        <taxon>Frankia</taxon>
    </lineage>
</organism>
<dbReference type="KEGG" id="fal:FRAAL0580"/>